<keyword evidence="3" id="KW-1185">Reference proteome</keyword>
<name>A0A975SNQ9_9RHOO</name>
<evidence type="ECO:0000259" key="1">
    <source>
        <dbReference type="Pfam" id="PF10006"/>
    </source>
</evidence>
<dbReference type="KEGG" id="aiq:Azoinq_02120"/>
<evidence type="ECO:0000313" key="3">
    <source>
        <dbReference type="Proteomes" id="UP000683428"/>
    </source>
</evidence>
<dbReference type="EMBL" id="CP064782">
    <property type="protein sequence ID" value="QWT49436.1"/>
    <property type="molecule type" value="Genomic_DNA"/>
</dbReference>
<dbReference type="RefSeq" id="WP_216127045.1">
    <property type="nucleotide sequence ID" value="NZ_CP064782.1"/>
</dbReference>
<gene>
    <name evidence="2" type="ORF">Azoinq_02120</name>
</gene>
<evidence type="ECO:0000313" key="2">
    <source>
        <dbReference type="EMBL" id="QWT49436.1"/>
    </source>
</evidence>
<proteinExistence type="predicted"/>
<dbReference type="Pfam" id="PF10006">
    <property type="entry name" value="DUF2249"/>
    <property type="match status" value="1"/>
</dbReference>
<feature type="domain" description="DUF2249" evidence="1">
    <location>
        <begin position="10"/>
        <end position="79"/>
    </location>
</feature>
<dbReference type="AlphaFoldDB" id="A0A975SNQ9"/>
<organism evidence="2 3">
    <name type="scientific">Azospira inquinata</name>
    <dbReference type="NCBI Taxonomy" id="2785627"/>
    <lineage>
        <taxon>Bacteria</taxon>
        <taxon>Pseudomonadati</taxon>
        <taxon>Pseudomonadota</taxon>
        <taxon>Betaproteobacteria</taxon>
        <taxon>Rhodocyclales</taxon>
        <taxon>Rhodocyclaceae</taxon>
        <taxon>Azospira</taxon>
    </lineage>
</organism>
<dbReference type="Proteomes" id="UP000683428">
    <property type="component" value="Chromosome"/>
</dbReference>
<sequence>MSSAQNVKTTIDVRTVEPRYRHPLIFGTFDQLAAGEALLLVNDHDPKPLYYQFQAESQGRFTWDYLASGPDVWQVRIGKPAGEGDACSSGHCCAH</sequence>
<protein>
    <submittedName>
        <fullName evidence="2">DUF2249 domain-containing protein</fullName>
    </submittedName>
</protein>
<dbReference type="InterPro" id="IPR018720">
    <property type="entry name" value="DUF2249"/>
</dbReference>
<reference evidence="2" key="1">
    <citation type="submission" date="2020-11" db="EMBL/GenBank/DDBJ databases">
        <title>Azospira inquinata sp. nov.</title>
        <authorList>
            <person name="Moe W.M."/>
            <person name="Mikes M.C."/>
        </authorList>
    </citation>
    <scope>NUCLEOTIDE SEQUENCE</scope>
    <source>
        <strain evidence="2">Azo-3</strain>
    </source>
</reference>
<accession>A0A975SNQ9</accession>